<proteinExistence type="inferred from homology"/>
<accession>A0A2I6J142</accession>
<evidence type="ECO:0000256" key="4">
    <source>
        <dbReference type="ARBA" id="ARBA00034758"/>
    </source>
</evidence>
<evidence type="ECO:0000256" key="5">
    <source>
        <dbReference type="ARBA" id="ARBA00034822"/>
    </source>
</evidence>
<dbReference type="EMBL" id="MG012795">
    <property type="protein sequence ID" value="AUL80171.1"/>
    <property type="molecule type" value="Genomic_DNA"/>
</dbReference>
<dbReference type="GO" id="GO:0044423">
    <property type="term" value="C:virion component"/>
    <property type="evidence" value="ECO:0007669"/>
    <property type="project" value="UniProtKB-KW"/>
</dbReference>
<protein>
    <recommendedName>
        <fullName evidence="5">Protein OPG068</fullName>
    </recommendedName>
    <alternativeName>
        <fullName evidence="6">Protein E6</fullName>
    </alternativeName>
</protein>
<comment type="similarity">
    <text evidence="4">Belongs to the orthopoxvirus OPG068 family.</text>
</comment>
<dbReference type="InterPro" id="IPR006749">
    <property type="entry name" value="Pox_E6"/>
</dbReference>
<evidence type="ECO:0000256" key="6">
    <source>
        <dbReference type="ARBA" id="ARBA00034911"/>
    </source>
</evidence>
<name>A0A2I6J142_VACCV</name>
<evidence type="ECO:0000256" key="3">
    <source>
        <dbReference type="ARBA" id="ARBA00034672"/>
    </source>
</evidence>
<evidence type="ECO:0000256" key="1">
    <source>
        <dbReference type="ARBA" id="ARBA00004328"/>
    </source>
</evidence>
<reference evidence="7" key="1">
    <citation type="journal article" date="2018" name="Emerg. Infect. Dis.">
        <title>Ocular Vaccinia Infection in Dairy Worker, Brazil.</title>
        <authorList>
            <person name="Teixeira Lima M."/>
            <person name="Pereira Oliveira G."/>
            <person name="Bretas de Oliveira D."/>
            <person name="Mesquita Vaz S."/>
            <person name="de Souza Trindade G."/>
            <person name="Santos Abrahao J."/>
            <person name="Geessien Kroon E."/>
        </authorList>
    </citation>
    <scope>NUCLEOTIDE SEQUENCE [LARGE SCALE GENOMIC DNA]</scope>
    <source>
        <strain evidence="7">CEyV1</strain>
    </source>
</reference>
<sequence>MDFIRRKYLIYTVENNIHFLKDDTLSKVNNFTRNHVLALKYLVSNFPQHVITKDVLANTNFIVFIHMVRCCKVYEAVLRHAFDPPTLYVEALTKNYLSFSNAIQSYKETVYNLTQDEKFLEVAEYMDELGELIGVNYDLVLNPLLHGGEPIKYMEIIFLKLFKETAFKVVKKLSVISLLIWAYLNKRDTGIEFADNDRQDIYTLLQQTGRIVDSNLTETFRDYIFPGDMTSYWVWLYESLANDADIVHNRHAITMYAKILSYIYSEIKQGRVNKNMLKLVYIFEPEKDIRELLL</sequence>
<comment type="function">
    <text evidence="3">Plays an essential role for maintaining proper localization of the seven-protein complex and the viroplasm during assembly.</text>
</comment>
<organism evidence="7">
    <name type="scientific">Vaccinia virus</name>
    <name type="common">VACV</name>
    <name type="synonym">Orthopoxvirus vaccinia</name>
    <dbReference type="NCBI Taxonomy" id="10245"/>
    <lineage>
        <taxon>Viruses</taxon>
        <taxon>Varidnaviria</taxon>
        <taxon>Bamfordvirae</taxon>
        <taxon>Nucleocytoviricota</taxon>
        <taxon>Pokkesviricetes</taxon>
        <taxon>Chitovirales</taxon>
        <taxon>Poxviridae</taxon>
        <taxon>Chordopoxvirinae</taxon>
        <taxon>Orthopoxvirus</taxon>
    </lineage>
</organism>
<comment type="subcellular location">
    <subcellularLocation>
        <location evidence="1">Virion</location>
    </subcellularLocation>
</comment>
<dbReference type="Pfam" id="PF04656">
    <property type="entry name" value="Pox_E6"/>
    <property type="match status" value="1"/>
</dbReference>
<evidence type="ECO:0000313" key="7">
    <source>
        <dbReference type="EMBL" id="AUL80171.1"/>
    </source>
</evidence>
<dbReference type="Proteomes" id="UP000270450">
    <property type="component" value="Segment"/>
</dbReference>
<evidence type="ECO:0000256" key="2">
    <source>
        <dbReference type="ARBA" id="ARBA00022844"/>
    </source>
</evidence>
<keyword evidence="2" id="KW-0946">Virion</keyword>